<dbReference type="Pfam" id="PF00401">
    <property type="entry name" value="ATP-synt_DE"/>
    <property type="match status" value="1"/>
</dbReference>
<dbReference type="GO" id="GO:0045259">
    <property type="term" value="C:proton-transporting ATP synthase complex"/>
    <property type="evidence" value="ECO:0007669"/>
    <property type="project" value="UniProtKB-KW"/>
</dbReference>
<comment type="subunit">
    <text evidence="8 9">F-type ATPases have 2 components, CF(1) - the catalytic core - and CF(0) - the membrane proton channel. CF(1) has five subunits: alpha(3), beta(3), gamma(1), delta(1), epsilon(1). CF(0) has three main subunits: a, b and c.</text>
</comment>
<dbReference type="GO" id="GO:0046933">
    <property type="term" value="F:proton-transporting ATP synthase activity, rotational mechanism"/>
    <property type="evidence" value="ECO:0007669"/>
    <property type="project" value="UniProtKB-UniRule"/>
</dbReference>
<keyword evidence="8" id="KW-1003">Cell membrane</keyword>
<evidence type="ECO:0000256" key="9">
    <source>
        <dbReference type="RuleBase" id="RU003656"/>
    </source>
</evidence>
<evidence type="ECO:0000256" key="1">
    <source>
        <dbReference type="ARBA" id="ARBA00004184"/>
    </source>
</evidence>
<dbReference type="AlphaFoldDB" id="A0A4R0XRX0"/>
<evidence type="ECO:0000256" key="7">
    <source>
        <dbReference type="ARBA" id="ARBA00023310"/>
    </source>
</evidence>
<evidence type="ECO:0000256" key="4">
    <source>
        <dbReference type="ARBA" id="ARBA00023065"/>
    </source>
</evidence>
<dbReference type="Gene3D" id="1.20.5.440">
    <property type="entry name" value="ATP synthase delta/epsilon subunit, C-terminal domain"/>
    <property type="match status" value="1"/>
</dbReference>
<dbReference type="Pfam" id="PF02823">
    <property type="entry name" value="ATP-synt_DE_N"/>
    <property type="match status" value="1"/>
</dbReference>
<dbReference type="EMBL" id="PSZP01000047">
    <property type="protein sequence ID" value="TCG10417.1"/>
    <property type="molecule type" value="Genomic_DNA"/>
</dbReference>
<comment type="caution">
    <text evidence="12">The sequence shown here is derived from an EMBL/GenBank/DDBJ whole genome shotgun (WGS) entry which is preliminary data.</text>
</comment>
<keyword evidence="6 8" id="KW-0139">CF(1)</keyword>
<keyword evidence="5 8" id="KW-0472">Membrane</keyword>
<dbReference type="HAMAP" id="MF_00530">
    <property type="entry name" value="ATP_synth_epsil_bac"/>
    <property type="match status" value="1"/>
</dbReference>
<keyword evidence="8" id="KW-0375">Hydrogen ion transport</keyword>
<evidence type="ECO:0000256" key="6">
    <source>
        <dbReference type="ARBA" id="ARBA00023196"/>
    </source>
</evidence>
<sequence length="138" mass="15143">MTEDKNRTHLKIITPEGIFYDQPVSIVTVKTSEGYIGLQKGRVPIVGSIEISPLIIGTKGQDNYMDCAIAGGLLYADKDTVTIITDAVEEKSKIDINRAANEKLKAEKALKAQKDAAEILKLKFSLQKAINRINVGNR</sequence>
<dbReference type="PANTHER" id="PTHR13822:SF10">
    <property type="entry name" value="ATP SYNTHASE EPSILON CHAIN, CHLOROPLASTIC"/>
    <property type="match status" value="1"/>
</dbReference>
<keyword evidence="3 8" id="KW-0813">Transport</keyword>
<comment type="function">
    <text evidence="8">Produces ATP from ADP in the presence of a proton gradient across the membrane.</text>
</comment>
<dbReference type="NCBIfam" id="TIGR01216">
    <property type="entry name" value="ATP_synt_epsi"/>
    <property type="match status" value="1"/>
</dbReference>
<dbReference type="SUPFAM" id="SSF51344">
    <property type="entry name" value="Epsilon subunit of F1F0-ATP synthase N-terminal domain"/>
    <property type="match status" value="1"/>
</dbReference>
<evidence type="ECO:0000256" key="2">
    <source>
        <dbReference type="ARBA" id="ARBA00005712"/>
    </source>
</evidence>
<dbReference type="InterPro" id="IPR001469">
    <property type="entry name" value="ATP_synth_F1_dsu/esu"/>
</dbReference>
<dbReference type="RefSeq" id="WP_131613868.1">
    <property type="nucleotide sequence ID" value="NZ_PSZP01000047.1"/>
</dbReference>
<dbReference type="PANTHER" id="PTHR13822">
    <property type="entry name" value="ATP SYNTHASE DELTA/EPSILON CHAIN"/>
    <property type="match status" value="1"/>
</dbReference>
<protein>
    <recommendedName>
        <fullName evidence="8">ATP synthase epsilon chain</fullName>
    </recommendedName>
    <alternativeName>
        <fullName evidence="8">ATP synthase F1 sector epsilon subunit</fullName>
    </alternativeName>
    <alternativeName>
        <fullName evidence="8">F-ATPase epsilon subunit</fullName>
    </alternativeName>
</protein>
<evidence type="ECO:0000256" key="8">
    <source>
        <dbReference type="HAMAP-Rule" id="MF_00530"/>
    </source>
</evidence>
<evidence type="ECO:0000259" key="11">
    <source>
        <dbReference type="Pfam" id="PF02823"/>
    </source>
</evidence>
<reference evidence="12 13" key="1">
    <citation type="submission" date="2018-02" db="EMBL/GenBank/DDBJ databases">
        <title>Mycoplasma marinum and Mycoplasma todarodis sp. nov., moderately halophilic and psychrotolerant mycoplasmas isolated from cephalopods.</title>
        <authorList>
            <person name="Viver T."/>
        </authorList>
    </citation>
    <scope>NUCLEOTIDE SEQUENCE [LARGE SCALE GENOMIC DNA]</scope>
    <source>
        <strain evidence="12 13">5H</strain>
    </source>
</reference>
<dbReference type="Proteomes" id="UP000291072">
    <property type="component" value="Unassembled WGS sequence"/>
</dbReference>
<evidence type="ECO:0000256" key="3">
    <source>
        <dbReference type="ARBA" id="ARBA00022448"/>
    </source>
</evidence>
<dbReference type="InterPro" id="IPR020546">
    <property type="entry name" value="ATP_synth_F1_dsu/esu_N"/>
</dbReference>
<organism evidence="12 13">
    <name type="scientific">Mycoplasma todarodis</name>
    <dbReference type="NCBI Taxonomy" id="1937191"/>
    <lineage>
        <taxon>Bacteria</taxon>
        <taxon>Bacillati</taxon>
        <taxon>Mycoplasmatota</taxon>
        <taxon>Mollicutes</taxon>
        <taxon>Mycoplasmataceae</taxon>
        <taxon>Mycoplasma</taxon>
    </lineage>
</organism>
<proteinExistence type="inferred from homology"/>
<keyword evidence="13" id="KW-1185">Reference proteome</keyword>
<feature type="domain" description="ATP synthase epsilon subunit C-terminal" evidence="10">
    <location>
        <begin position="93"/>
        <end position="135"/>
    </location>
</feature>
<keyword evidence="7 8" id="KW-0066">ATP synthesis</keyword>
<dbReference type="OrthoDB" id="389606at2"/>
<dbReference type="GO" id="GO:0005886">
    <property type="term" value="C:plasma membrane"/>
    <property type="evidence" value="ECO:0007669"/>
    <property type="project" value="UniProtKB-SubCell"/>
</dbReference>
<accession>A0A4R0XRX0</accession>
<evidence type="ECO:0000256" key="5">
    <source>
        <dbReference type="ARBA" id="ARBA00023136"/>
    </source>
</evidence>
<comment type="similarity">
    <text evidence="2 8 9">Belongs to the ATPase epsilon chain family.</text>
</comment>
<dbReference type="CDD" id="cd12152">
    <property type="entry name" value="F1-ATPase_delta"/>
    <property type="match status" value="1"/>
</dbReference>
<dbReference type="InterPro" id="IPR036771">
    <property type="entry name" value="ATPsynth_dsu/esu_N"/>
</dbReference>
<evidence type="ECO:0000259" key="10">
    <source>
        <dbReference type="Pfam" id="PF00401"/>
    </source>
</evidence>
<feature type="domain" description="ATP synthase F1 complex delta/epsilon subunit N-terminal" evidence="11">
    <location>
        <begin position="9"/>
        <end position="87"/>
    </location>
</feature>
<keyword evidence="4 8" id="KW-0406">Ion transport</keyword>
<dbReference type="InterPro" id="IPR020547">
    <property type="entry name" value="ATP_synth_F1_esu_C"/>
</dbReference>
<comment type="subcellular location">
    <subcellularLocation>
        <location evidence="8">Cell membrane</location>
        <topology evidence="8">Peripheral membrane protein</topology>
    </subcellularLocation>
    <subcellularLocation>
        <location evidence="1">Endomembrane system</location>
        <topology evidence="1">Peripheral membrane protein</topology>
    </subcellularLocation>
</comment>
<dbReference type="GO" id="GO:0005524">
    <property type="term" value="F:ATP binding"/>
    <property type="evidence" value="ECO:0007669"/>
    <property type="project" value="UniProtKB-UniRule"/>
</dbReference>
<evidence type="ECO:0000313" key="13">
    <source>
        <dbReference type="Proteomes" id="UP000291072"/>
    </source>
</evidence>
<dbReference type="Gene3D" id="2.60.15.10">
    <property type="entry name" value="F0F1 ATP synthase delta/epsilon subunit, N-terminal"/>
    <property type="match status" value="1"/>
</dbReference>
<evidence type="ECO:0000313" key="12">
    <source>
        <dbReference type="EMBL" id="TCG10417.1"/>
    </source>
</evidence>
<name>A0A4R0XRX0_9MOLU</name>
<gene>
    <name evidence="8 12" type="primary">atpC</name>
    <name evidence="12" type="ORF">C4B25_04320</name>
</gene>
<dbReference type="GO" id="GO:0012505">
    <property type="term" value="C:endomembrane system"/>
    <property type="evidence" value="ECO:0007669"/>
    <property type="project" value="UniProtKB-SubCell"/>
</dbReference>